<protein>
    <submittedName>
        <fullName evidence="2">Uncharacterized protein</fullName>
    </submittedName>
</protein>
<dbReference type="AlphaFoldDB" id="A0A654CXD8"/>
<dbReference type="EMBL" id="CABWMV010000024">
    <property type="protein sequence ID" value="VXC97577.1"/>
    <property type="molecule type" value="Genomic_DNA"/>
</dbReference>
<sequence>MNEDEKSTNSKNENQPARPADQVGAPVLRDPTVWAVCPSIQV</sequence>
<proteinExistence type="predicted"/>
<evidence type="ECO:0000313" key="3">
    <source>
        <dbReference type="Proteomes" id="UP000432350"/>
    </source>
</evidence>
<reference evidence="2 3" key="1">
    <citation type="submission" date="2019-10" db="EMBL/GenBank/DDBJ databases">
        <authorList>
            <person name="Karimi E."/>
        </authorList>
    </citation>
    <scope>NUCLEOTIDE SEQUENCE [LARGE SCALE GENOMIC DNA]</scope>
    <source>
        <strain evidence="2">Sphingobacterium sp. 8BC</strain>
    </source>
</reference>
<dbReference type="Proteomes" id="UP000432350">
    <property type="component" value="Unassembled WGS sequence"/>
</dbReference>
<name>A0A654CXD8_SPHMU</name>
<organism evidence="2 3">
    <name type="scientific">Sphingobacterium multivorum</name>
    <dbReference type="NCBI Taxonomy" id="28454"/>
    <lineage>
        <taxon>Bacteria</taxon>
        <taxon>Pseudomonadati</taxon>
        <taxon>Bacteroidota</taxon>
        <taxon>Sphingobacteriia</taxon>
        <taxon>Sphingobacteriales</taxon>
        <taxon>Sphingobacteriaceae</taxon>
        <taxon>Sphingobacterium</taxon>
    </lineage>
</organism>
<accession>A0A654CXD8</accession>
<feature type="region of interest" description="Disordered" evidence="1">
    <location>
        <begin position="1"/>
        <end position="26"/>
    </location>
</feature>
<evidence type="ECO:0000313" key="2">
    <source>
        <dbReference type="EMBL" id="VXC97577.1"/>
    </source>
</evidence>
<gene>
    <name evidence="2" type="ORF">SPHINGO8BC_51282</name>
</gene>
<evidence type="ECO:0000256" key="1">
    <source>
        <dbReference type="SAM" id="MobiDB-lite"/>
    </source>
</evidence>